<protein>
    <submittedName>
        <fullName evidence="2">Uncharacterized protein</fullName>
    </submittedName>
</protein>
<accession>A0A8J2JD36</accession>
<dbReference type="Proteomes" id="UP000708208">
    <property type="component" value="Unassembled WGS sequence"/>
</dbReference>
<dbReference type="EMBL" id="CAJVCH010032808">
    <property type="protein sequence ID" value="CAG7712732.1"/>
    <property type="molecule type" value="Genomic_DNA"/>
</dbReference>
<proteinExistence type="predicted"/>
<keyword evidence="3" id="KW-1185">Reference proteome</keyword>
<keyword evidence="1" id="KW-0812">Transmembrane</keyword>
<keyword evidence="1" id="KW-1133">Transmembrane helix</keyword>
<keyword evidence="1" id="KW-0472">Membrane</keyword>
<comment type="caution">
    <text evidence="2">The sequence shown here is derived from an EMBL/GenBank/DDBJ whole genome shotgun (WGS) entry which is preliminary data.</text>
</comment>
<organism evidence="2 3">
    <name type="scientific">Allacma fusca</name>
    <dbReference type="NCBI Taxonomy" id="39272"/>
    <lineage>
        <taxon>Eukaryota</taxon>
        <taxon>Metazoa</taxon>
        <taxon>Ecdysozoa</taxon>
        <taxon>Arthropoda</taxon>
        <taxon>Hexapoda</taxon>
        <taxon>Collembola</taxon>
        <taxon>Symphypleona</taxon>
        <taxon>Sminthuridae</taxon>
        <taxon>Allacma</taxon>
    </lineage>
</organism>
<name>A0A8J2JD36_9HEXA</name>
<sequence length="140" mass="15788">MKSFLWNFLNIFGLQFGFYLISLNLFVRIQGSSRNPTISYCTSDTDSLWILRECPFTIISNSTFAFGKIDQNVVQLISEIDPAFVFIKCEASYPIRWLASKPLGTQPLPASIFPVALTKFVETCLSSIMVPEDLIIVMGM</sequence>
<evidence type="ECO:0000313" key="3">
    <source>
        <dbReference type="Proteomes" id="UP000708208"/>
    </source>
</evidence>
<gene>
    <name evidence="2" type="ORF">AFUS01_LOCUS5170</name>
</gene>
<evidence type="ECO:0000256" key="1">
    <source>
        <dbReference type="SAM" id="Phobius"/>
    </source>
</evidence>
<evidence type="ECO:0000313" key="2">
    <source>
        <dbReference type="EMBL" id="CAG7712732.1"/>
    </source>
</evidence>
<feature type="transmembrane region" description="Helical" evidence="1">
    <location>
        <begin position="6"/>
        <end position="27"/>
    </location>
</feature>
<reference evidence="2" key="1">
    <citation type="submission" date="2021-06" db="EMBL/GenBank/DDBJ databases">
        <authorList>
            <person name="Hodson N. C."/>
            <person name="Mongue J. A."/>
            <person name="Jaron S. K."/>
        </authorList>
    </citation>
    <scope>NUCLEOTIDE SEQUENCE</scope>
</reference>
<dbReference type="AlphaFoldDB" id="A0A8J2JD36"/>